<dbReference type="AlphaFoldDB" id="A0A8B7R9R9"/>
<evidence type="ECO:0000256" key="2">
    <source>
        <dbReference type="ARBA" id="ARBA00005516"/>
    </source>
</evidence>
<comment type="subcellular location">
    <subcellularLocation>
        <location evidence="1">Secreted</location>
    </subcellularLocation>
</comment>
<proteinExistence type="inferred from homology"/>
<dbReference type="PANTHER" id="PTHR36476:SF1">
    <property type="entry name" value="OREXIGENIC NEUROPEPTIDE QRFP"/>
    <property type="match status" value="1"/>
</dbReference>
<dbReference type="Pfam" id="PF11109">
    <property type="entry name" value="RFamide_26RFa"/>
    <property type="match status" value="1"/>
</dbReference>
<comment type="similarity">
    <text evidence="2">Belongs to the RFamide neuropeptide family.</text>
</comment>
<dbReference type="GO" id="GO:0005184">
    <property type="term" value="F:neuropeptide hormone activity"/>
    <property type="evidence" value="ECO:0007669"/>
    <property type="project" value="TreeGrafter"/>
</dbReference>
<keyword evidence="5 8" id="KW-0527">Neuropeptide</keyword>
<dbReference type="GO" id="GO:0005576">
    <property type="term" value="C:extracellular region"/>
    <property type="evidence" value="ECO:0007669"/>
    <property type="project" value="UniProtKB-SubCell"/>
</dbReference>
<evidence type="ECO:0000256" key="6">
    <source>
        <dbReference type="SAM" id="SignalP"/>
    </source>
</evidence>
<keyword evidence="7" id="KW-1185">Reference proteome</keyword>
<dbReference type="GO" id="GO:0031854">
    <property type="term" value="F:orexigenic neuropeptide QRFP receptor binding"/>
    <property type="evidence" value="ECO:0007669"/>
    <property type="project" value="InterPro"/>
</dbReference>
<evidence type="ECO:0000256" key="1">
    <source>
        <dbReference type="ARBA" id="ARBA00004613"/>
    </source>
</evidence>
<feature type="chain" id="PRO_5034473941" evidence="6">
    <location>
        <begin position="26"/>
        <end position="137"/>
    </location>
</feature>
<sequence>MMRSPCFLSCFLFLPLGICFPLLDGEEPMGAMGGIGGKMSWADLTGRHQGRVSRGSSGRPTVPHPHALLVMAKELQMSGRERAGFRFRFGRQDDGSEATGFFPADGEKAGGPLGTLAEELSGYSRKKGGFSFRFGRR</sequence>
<dbReference type="PANTHER" id="PTHR36476">
    <property type="entry name" value="OREXIGENIC NEUROPEPTIDE QRFP"/>
    <property type="match status" value="1"/>
</dbReference>
<name>A0A8B7R9R9_HIPAR</name>
<dbReference type="KEGG" id="hai:109382621"/>
<keyword evidence="3" id="KW-0964">Secreted</keyword>
<dbReference type="Proteomes" id="UP000694851">
    <property type="component" value="Unplaced"/>
</dbReference>
<evidence type="ECO:0000313" key="7">
    <source>
        <dbReference type="Proteomes" id="UP000694851"/>
    </source>
</evidence>
<evidence type="ECO:0000256" key="4">
    <source>
        <dbReference type="ARBA" id="ARBA00022815"/>
    </source>
</evidence>
<evidence type="ECO:0000313" key="8">
    <source>
        <dbReference type="RefSeq" id="XP_019497794.1"/>
    </source>
</evidence>
<reference evidence="8" key="1">
    <citation type="submission" date="2025-08" db="UniProtKB">
        <authorList>
            <consortium name="RefSeq"/>
        </authorList>
    </citation>
    <scope>IDENTIFICATION</scope>
    <source>
        <tissue evidence="8">Muscle</tissue>
    </source>
</reference>
<keyword evidence="4" id="KW-0027">Amidation</keyword>
<protein>
    <submittedName>
        <fullName evidence="8">Orexigenic neuropeptide QRFP</fullName>
    </submittedName>
</protein>
<keyword evidence="6" id="KW-0732">Signal</keyword>
<dbReference type="RefSeq" id="XP_019497794.1">
    <property type="nucleotide sequence ID" value="XM_019642249.1"/>
</dbReference>
<dbReference type="OrthoDB" id="9831857at2759"/>
<evidence type="ECO:0000256" key="3">
    <source>
        <dbReference type="ARBA" id="ARBA00022525"/>
    </source>
</evidence>
<feature type="signal peptide" evidence="6">
    <location>
        <begin position="1"/>
        <end position="25"/>
    </location>
</feature>
<organism evidence="7 8">
    <name type="scientific">Hipposideros armiger</name>
    <name type="common">Great Himalayan leaf-nosed bat</name>
    <dbReference type="NCBI Taxonomy" id="186990"/>
    <lineage>
        <taxon>Eukaryota</taxon>
        <taxon>Metazoa</taxon>
        <taxon>Chordata</taxon>
        <taxon>Craniata</taxon>
        <taxon>Vertebrata</taxon>
        <taxon>Euteleostomi</taxon>
        <taxon>Mammalia</taxon>
        <taxon>Eutheria</taxon>
        <taxon>Laurasiatheria</taxon>
        <taxon>Chiroptera</taxon>
        <taxon>Yinpterochiroptera</taxon>
        <taxon>Rhinolophoidea</taxon>
        <taxon>Hipposideridae</taxon>
        <taxon>Hipposideros</taxon>
    </lineage>
</organism>
<accession>A0A8B7R9R9</accession>
<dbReference type="GO" id="GO:0007218">
    <property type="term" value="P:neuropeptide signaling pathway"/>
    <property type="evidence" value="ECO:0007669"/>
    <property type="project" value="UniProtKB-KW"/>
</dbReference>
<dbReference type="CTD" id="347148"/>
<dbReference type="GeneID" id="109382621"/>
<gene>
    <name evidence="8" type="primary">QRFP</name>
</gene>
<dbReference type="InterPro" id="IPR024565">
    <property type="entry name" value="P518"/>
</dbReference>
<evidence type="ECO:0000256" key="5">
    <source>
        <dbReference type="ARBA" id="ARBA00023320"/>
    </source>
</evidence>